<dbReference type="EMBL" id="UYSL01020425">
    <property type="protein sequence ID" value="VDL74549.1"/>
    <property type="molecule type" value="Genomic_DNA"/>
</dbReference>
<reference evidence="1 2" key="2">
    <citation type="submission" date="2018-11" db="EMBL/GenBank/DDBJ databases">
        <authorList>
            <consortium name="Pathogen Informatics"/>
        </authorList>
    </citation>
    <scope>NUCLEOTIDE SEQUENCE [LARGE SCALE GENOMIC DNA]</scope>
</reference>
<proteinExistence type="predicted"/>
<dbReference type="SUPFAM" id="SSF56219">
    <property type="entry name" value="DNase I-like"/>
    <property type="match status" value="1"/>
</dbReference>
<organism evidence="3">
    <name type="scientific">Nippostrongylus brasiliensis</name>
    <name type="common">Rat hookworm</name>
    <dbReference type="NCBI Taxonomy" id="27835"/>
    <lineage>
        <taxon>Eukaryota</taxon>
        <taxon>Metazoa</taxon>
        <taxon>Ecdysozoa</taxon>
        <taxon>Nematoda</taxon>
        <taxon>Chromadorea</taxon>
        <taxon>Rhabditida</taxon>
        <taxon>Rhabditina</taxon>
        <taxon>Rhabditomorpha</taxon>
        <taxon>Strongyloidea</taxon>
        <taxon>Heligmosomidae</taxon>
        <taxon>Nippostrongylus</taxon>
    </lineage>
</organism>
<gene>
    <name evidence="1" type="ORF">NBR_LOCUS10960</name>
</gene>
<evidence type="ECO:0000313" key="3">
    <source>
        <dbReference type="WBParaSite" id="NBR_0001095901-mRNA-1"/>
    </source>
</evidence>
<protein>
    <submittedName>
        <fullName evidence="3">Endo/exonuclease/phosphatase domain-containing protein</fullName>
    </submittedName>
</protein>
<evidence type="ECO:0000313" key="1">
    <source>
        <dbReference type="EMBL" id="VDL74549.1"/>
    </source>
</evidence>
<dbReference type="STRING" id="27835.A0A0N4Y4V3"/>
<dbReference type="AlphaFoldDB" id="A0A0N4Y4V3"/>
<keyword evidence="2" id="KW-1185">Reference proteome</keyword>
<sequence>MRHKQPILCPSPPRAGDALLRRQKNPLPARGHLIAELNYLDVIGFGLPETPTHHDTEIAYSSAPTIVARSFFEQDLRTLLHRSRNIKYDIIALQERKSKTETIEKTDHNELLVIGAKVDRRNIGGVEFLVNLTVHHRVDSYKVISARIAVLRLEAKDQGNISIINGYAPTSAATDEEKEEFYELLERTVNDEKSYYKVVVGDFNATVGTNDCDEWRLGLHGSF</sequence>
<dbReference type="OMA" id="HDTEIAY"/>
<dbReference type="InterPro" id="IPR036691">
    <property type="entry name" value="Endo/exonu/phosph_ase_sf"/>
</dbReference>
<evidence type="ECO:0000313" key="2">
    <source>
        <dbReference type="Proteomes" id="UP000271162"/>
    </source>
</evidence>
<reference evidence="3" key="1">
    <citation type="submission" date="2017-02" db="UniProtKB">
        <authorList>
            <consortium name="WormBaseParasite"/>
        </authorList>
    </citation>
    <scope>IDENTIFICATION</scope>
</reference>
<dbReference type="Proteomes" id="UP000271162">
    <property type="component" value="Unassembled WGS sequence"/>
</dbReference>
<accession>A0A0N4Y4V3</accession>
<name>A0A0N4Y4V3_NIPBR</name>
<dbReference type="Gene3D" id="3.60.10.10">
    <property type="entry name" value="Endonuclease/exonuclease/phosphatase"/>
    <property type="match status" value="1"/>
</dbReference>
<dbReference type="WBParaSite" id="NBR_0001095901-mRNA-1">
    <property type="protein sequence ID" value="NBR_0001095901-mRNA-1"/>
    <property type="gene ID" value="NBR_0001095901"/>
</dbReference>